<dbReference type="PROSITE" id="PS50212">
    <property type="entry name" value="RASGEF_NTER"/>
    <property type="match status" value="1"/>
</dbReference>
<evidence type="ECO:0000259" key="5">
    <source>
        <dbReference type="PROSITE" id="PS50212"/>
    </source>
</evidence>
<evidence type="ECO:0000256" key="2">
    <source>
        <dbReference type="PROSITE-ProRule" id="PRU00168"/>
    </source>
</evidence>
<dbReference type="SMART" id="SM00147">
    <property type="entry name" value="RasGEF"/>
    <property type="match status" value="1"/>
</dbReference>
<dbReference type="InterPro" id="IPR027417">
    <property type="entry name" value="P-loop_NTPase"/>
</dbReference>
<evidence type="ECO:0000313" key="6">
    <source>
        <dbReference type="EMBL" id="EGC46343.1"/>
    </source>
</evidence>
<dbReference type="CDD" id="cd00882">
    <property type="entry name" value="Ras_like_GTPase"/>
    <property type="match status" value="1"/>
</dbReference>
<feature type="domain" description="N-terminal Ras-GEF" evidence="5">
    <location>
        <begin position="483"/>
        <end position="608"/>
    </location>
</feature>
<feature type="region of interest" description="Disordered" evidence="3">
    <location>
        <begin position="1"/>
        <end position="55"/>
    </location>
</feature>
<reference evidence="7" key="1">
    <citation type="submission" date="2008-07" db="EMBL/GenBank/DDBJ databases">
        <title>Annotation of Ajellomyces capsulatus strain H88.</title>
        <authorList>
            <person name="Champion M."/>
            <person name="Cuomo C."/>
            <person name="Ma L.-J."/>
            <person name="Henn M.R."/>
            <person name="Sil A."/>
            <person name="Goldman B."/>
            <person name="Young S.K."/>
            <person name="Kodira C.D."/>
            <person name="Zeng Q."/>
            <person name="Koehrsen M."/>
            <person name="Alvarado L."/>
            <person name="Berlin A."/>
            <person name="Borenstein D."/>
            <person name="Chen Z."/>
            <person name="Engels R."/>
            <person name="Freedman E."/>
            <person name="Gellesch M."/>
            <person name="Goldberg J."/>
            <person name="Griggs A."/>
            <person name="Gujja S."/>
            <person name="Heiman D."/>
            <person name="Hepburn T."/>
            <person name="Howarth C."/>
            <person name="Jen D."/>
            <person name="Larson L."/>
            <person name="Lewis B."/>
            <person name="Mehta T."/>
            <person name="Park D."/>
            <person name="Pearson M."/>
            <person name="Roberts A."/>
            <person name="Saif S."/>
            <person name="Shea T."/>
            <person name="Shenoy N."/>
            <person name="Sisk P."/>
            <person name="Stolte C."/>
            <person name="Sykes S."/>
            <person name="Walk T."/>
            <person name="White J."/>
            <person name="Yandava C."/>
            <person name="Klein B."/>
            <person name="McEwen J.G."/>
            <person name="Puccia R."/>
            <person name="Goldman G.H."/>
            <person name="Felipe M.S."/>
            <person name="Nino-Vega G."/>
            <person name="San-Blas G."/>
            <person name="Taylor J."/>
            <person name="Mendoza L."/>
            <person name="Galagan J."/>
            <person name="Nusbaum C."/>
            <person name="Birren B."/>
        </authorList>
    </citation>
    <scope>NUCLEOTIDE SEQUENCE [LARGE SCALE GENOMIC DNA]</scope>
    <source>
        <strain evidence="7">H88</strain>
    </source>
</reference>
<dbReference type="Pfam" id="PF00617">
    <property type="entry name" value="RasGEF"/>
    <property type="match status" value="1"/>
</dbReference>
<keyword evidence="1 2" id="KW-0344">Guanine-nucleotide releasing factor</keyword>
<gene>
    <name evidence="6" type="ORF">HCEG_05558</name>
</gene>
<dbReference type="OrthoDB" id="28357at2759"/>
<dbReference type="HOGENOM" id="CLU_005431_1_0_1"/>
<dbReference type="InterPro" id="IPR023578">
    <property type="entry name" value="Ras_GEF_dom_sf"/>
</dbReference>
<dbReference type="Gene3D" id="1.10.840.10">
    <property type="entry name" value="Ras guanine-nucleotide exchange factors catalytic domain"/>
    <property type="match status" value="1"/>
</dbReference>
<protein>
    <submittedName>
        <fullName evidence="6">Rap guanine nucleotide exchange factor 5</fullName>
    </submittedName>
</protein>
<dbReference type="InterPro" id="IPR000651">
    <property type="entry name" value="Ras-like_Gua-exchang_fac_N"/>
</dbReference>
<feature type="region of interest" description="Disordered" evidence="3">
    <location>
        <begin position="332"/>
        <end position="488"/>
    </location>
</feature>
<evidence type="ECO:0000259" key="4">
    <source>
        <dbReference type="PROSITE" id="PS50009"/>
    </source>
</evidence>
<evidence type="ECO:0000313" key="7">
    <source>
        <dbReference type="Proteomes" id="UP000008142"/>
    </source>
</evidence>
<dbReference type="AlphaFoldDB" id="F0UI38"/>
<dbReference type="VEuPathDB" id="FungiDB:I7I53_05332"/>
<dbReference type="PANTHER" id="PTHR23113:SF348">
    <property type="entry name" value="GUANYL-NUCLEOTIDE EXCHANGE FACTOR RASGEF, PUTATIVE (AFU_ORTHOLOGUE AFUA_1G04700)-RELATED"/>
    <property type="match status" value="1"/>
</dbReference>
<dbReference type="PROSITE" id="PS50009">
    <property type="entry name" value="RASGEF_CAT"/>
    <property type="match status" value="1"/>
</dbReference>
<dbReference type="SMART" id="SM00229">
    <property type="entry name" value="RasGEFN"/>
    <property type="match status" value="1"/>
</dbReference>
<dbReference type="GO" id="GO:0007265">
    <property type="term" value="P:Ras protein signal transduction"/>
    <property type="evidence" value="ECO:0007669"/>
    <property type="project" value="TreeGrafter"/>
</dbReference>
<proteinExistence type="predicted"/>
<organism evidence="7">
    <name type="scientific">Ajellomyces capsulatus (strain H88)</name>
    <name type="common">Darling's disease fungus</name>
    <name type="synonym">Histoplasma capsulatum</name>
    <dbReference type="NCBI Taxonomy" id="544711"/>
    <lineage>
        <taxon>Eukaryota</taxon>
        <taxon>Fungi</taxon>
        <taxon>Dikarya</taxon>
        <taxon>Ascomycota</taxon>
        <taxon>Pezizomycotina</taxon>
        <taxon>Eurotiomycetes</taxon>
        <taxon>Eurotiomycetidae</taxon>
        <taxon>Onygenales</taxon>
        <taxon>Ajellomycetaceae</taxon>
        <taxon>Histoplasma</taxon>
    </lineage>
</organism>
<dbReference type="EMBL" id="DS990639">
    <property type="protein sequence ID" value="EGC46343.1"/>
    <property type="molecule type" value="Genomic_DNA"/>
</dbReference>
<sequence>MTSPRPPRTRSTSEVSQDRLPVPQQPRRPPLQNRSYSAPSWDAYPGNRAKGHDLEGPVIEENEMAPASVDKTDYHGSSNDSSESVATAKPRLPQVNLAIVGAQGVGKSTFVQRALDLKQPPISRSSVKKMSLDGTIYLVRLLEIASHKISFDETGRIVWPKFIGEQELPVIDGILVLFDSHDPRSVAQFPRIFSALPKATIPFIVVACRCEGQIPSSRIDPATYDQARRVLGGIEVHHTYPEAPDSQKKCISNILRAIIARTAVSHQDDFPSAMTLVSFPFSPPSFSPESSPILRSETRVSASRDSHNAHCSAYHHHRWVCRAHVAALQPSSIPLSHPTSSSRTSSRRPIPLQTRQHIRASSENPKSTLANPLCADPNNFRTQNRTTDSTLASNAQGSRNVRSNSQPVPPRTPPGNRLNRGETLGTSTVPEEITSHKGPYQRLQNSWRHSGGSDAFSSFLDMEDDGDDPKGSGPPSSPDIGKDKPADPGMTFDELVDRLLAPPMSKQDAKFASIFLCLYRKFATPTRLLSALLSRFENIGSAPSPLLMQHADHLRVLNILSQWVSEYPGDFAGSKIRKRLTDFIVSLEKHFVFAFAAKEMNSFLEKFVEDDDLGWAYDDDDNGSENVETFLDTSVQSSPATFVARSSDENIHNMSALDLSDENQELGSNFSNLSTASSVYRSGSISSQSFLTLLSVESAQQEAQRLELTPKYVLSKDQWKAFMDISEDEFAREITRIDWVMFSSFRPRELVRHVSVSADDRASSKGLCNVNRMIDQFNHLALFVASMVLLRDKPKHRAEALEKFMNIAMKLRQLNNYNSLGAVIAGLNGTPVFRLSQTRELVSPMVQKQFMSLVILMGTQKSHFAYRLAWDNSFAEKIPFLPLHRRDLVSAEEGNKTFIGPNNDRINWRKFEIMGEVVLGIHNSQRTPFPCYPKNEDVQRLILDTKFPGDQDELYNRSMQVEPSSGAEPPRKRFGWRRA</sequence>
<dbReference type="Gene3D" id="1.20.870.10">
    <property type="entry name" value="Son of sevenless (SoS) protein Chain: S domain 1"/>
    <property type="match status" value="1"/>
</dbReference>
<evidence type="ECO:0000256" key="1">
    <source>
        <dbReference type="ARBA" id="ARBA00022658"/>
    </source>
</evidence>
<dbReference type="OMA" id="HIAKWVA"/>
<feature type="region of interest" description="Disordered" evidence="3">
    <location>
        <begin position="955"/>
        <end position="979"/>
    </location>
</feature>
<name>F0UI38_AJEC8</name>
<dbReference type="Gene3D" id="3.40.50.300">
    <property type="entry name" value="P-loop containing nucleotide triphosphate hydrolases"/>
    <property type="match status" value="1"/>
</dbReference>
<dbReference type="Pfam" id="PF00618">
    <property type="entry name" value="RasGEF_N"/>
    <property type="match status" value="1"/>
</dbReference>
<dbReference type="InterPro" id="IPR036964">
    <property type="entry name" value="RASGEF_cat_dom_sf"/>
</dbReference>
<dbReference type="InterPro" id="IPR008937">
    <property type="entry name" value="Ras-like_GEF"/>
</dbReference>
<dbReference type="SUPFAM" id="SSF48366">
    <property type="entry name" value="Ras GEF"/>
    <property type="match status" value="1"/>
</dbReference>
<evidence type="ECO:0000256" key="3">
    <source>
        <dbReference type="SAM" id="MobiDB-lite"/>
    </source>
</evidence>
<feature type="compositionally biased region" description="Low complexity" evidence="3">
    <location>
        <begin position="332"/>
        <end position="348"/>
    </location>
</feature>
<dbReference type="PANTHER" id="PTHR23113">
    <property type="entry name" value="GUANINE NUCLEOTIDE EXCHANGE FACTOR"/>
    <property type="match status" value="1"/>
</dbReference>
<feature type="compositionally biased region" description="Polar residues" evidence="3">
    <location>
        <begin position="379"/>
        <end position="406"/>
    </location>
</feature>
<dbReference type="GO" id="GO:0005085">
    <property type="term" value="F:guanyl-nucleotide exchange factor activity"/>
    <property type="evidence" value="ECO:0007669"/>
    <property type="project" value="UniProtKB-KW"/>
</dbReference>
<dbReference type="SUPFAM" id="SSF52540">
    <property type="entry name" value="P-loop containing nucleoside triphosphate hydrolases"/>
    <property type="match status" value="1"/>
</dbReference>
<dbReference type="Proteomes" id="UP000008142">
    <property type="component" value="Unassembled WGS sequence"/>
</dbReference>
<dbReference type="CDD" id="cd06224">
    <property type="entry name" value="REM"/>
    <property type="match status" value="1"/>
</dbReference>
<dbReference type="STRING" id="544711.F0UI38"/>
<feature type="compositionally biased region" description="Polar residues" evidence="3">
    <location>
        <begin position="353"/>
        <end position="370"/>
    </location>
</feature>
<dbReference type="GO" id="GO:0005886">
    <property type="term" value="C:plasma membrane"/>
    <property type="evidence" value="ECO:0007669"/>
    <property type="project" value="TreeGrafter"/>
</dbReference>
<accession>F0UI38</accession>
<feature type="domain" description="Ras-GEF" evidence="4">
    <location>
        <begin position="726"/>
        <end position="964"/>
    </location>
</feature>
<dbReference type="InterPro" id="IPR001895">
    <property type="entry name" value="RASGEF_cat_dom"/>
</dbReference>